<evidence type="ECO:0000313" key="1">
    <source>
        <dbReference type="EMBL" id="KAK2948130.1"/>
    </source>
</evidence>
<gene>
    <name evidence="1" type="ORF">BLNAU_16930</name>
</gene>
<comment type="caution">
    <text evidence="1">The sequence shown here is derived from an EMBL/GenBank/DDBJ whole genome shotgun (WGS) entry which is preliminary data.</text>
</comment>
<reference evidence="1 2" key="1">
    <citation type="journal article" date="2022" name="bioRxiv">
        <title>Genomics of Preaxostyla Flagellates Illuminates Evolutionary Transitions and the Path Towards Mitochondrial Loss.</title>
        <authorList>
            <person name="Novak L.V.F."/>
            <person name="Treitli S.C."/>
            <person name="Pyrih J."/>
            <person name="Halakuc P."/>
            <person name="Pipaliya S.V."/>
            <person name="Vacek V."/>
            <person name="Brzon O."/>
            <person name="Soukal P."/>
            <person name="Eme L."/>
            <person name="Dacks J.B."/>
            <person name="Karnkowska A."/>
            <person name="Elias M."/>
            <person name="Hampl V."/>
        </authorList>
    </citation>
    <scope>NUCLEOTIDE SEQUENCE [LARGE SCALE GENOMIC DNA]</scope>
    <source>
        <strain evidence="1">NAU3</strain>
        <tissue evidence="1">Gut</tissue>
    </source>
</reference>
<protein>
    <submittedName>
        <fullName evidence="1">Uncharacterized protein</fullName>
    </submittedName>
</protein>
<sequence>MTIPEIPLLDMDHKSDHTIIETELLNFSQSSDAIILNPSQPSRLPVDPEIRIKSLSHEANESESEMTKSGEQSTFIHANSSENPKIRTFTIPGTILQEILDTLFGSTLPIVIVDSMLFLLSSWEIEHPSKPNSATEHPSYITALLSTLLFLSKGFSKSVKYFVEDSHVLDLLRLLLRLFPTSTDRPPSSSTPPTTSPSKLIAELVELMCPRHCFQMCTCLQNNPPNVVASANPKTGTGTRWIAAVPVAWSSLSFSLAESGVAVGRTGSAVSVHFSIDCVVLQLLTRSHLPQHAITGLPCSALAQSSSPRLPLACLGELLPDTVAWRCSWSSGDTF</sequence>
<evidence type="ECO:0000313" key="2">
    <source>
        <dbReference type="Proteomes" id="UP001281761"/>
    </source>
</evidence>
<dbReference type="EMBL" id="JARBJD010000183">
    <property type="protein sequence ID" value="KAK2948130.1"/>
    <property type="molecule type" value="Genomic_DNA"/>
</dbReference>
<keyword evidence="2" id="KW-1185">Reference proteome</keyword>
<organism evidence="1 2">
    <name type="scientific">Blattamonas nauphoetae</name>
    <dbReference type="NCBI Taxonomy" id="2049346"/>
    <lineage>
        <taxon>Eukaryota</taxon>
        <taxon>Metamonada</taxon>
        <taxon>Preaxostyla</taxon>
        <taxon>Oxymonadida</taxon>
        <taxon>Blattamonas</taxon>
    </lineage>
</organism>
<proteinExistence type="predicted"/>
<name>A0ABQ9XD26_9EUKA</name>
<accession>A0ABQ9XD26</accession>
<dbReference type="Proteomes" id="UP001281761">
    <property type="component" value="Unassembled WGS sequence"/>
</dbReference>